<dbReference type="AlphaFoldDB" id="A0A7J4IZ88"/>
<feature type="domain" description="KaiC" evidence="3">
    <location>
        <begin position="1"/>
        <end position="210"/>
    </location>
</feature>
<dbReference type="Pfam" id="PF06745">
    <property type="entry name" value="ATPase"/>
    <property type="match status" value="2"/>
</dbReference>
<comment type="caution">
    <text evidence="4">The sequence shown here is derived from an EMBL/GenBank/DDBJ whole genome shotgun (WGS) entry which is preliminary data.</text>
</comment>
<dbReference type="PROSITE" id="PS51146">
    <property type="entry name" value="KAIC"/>
    <property type="match status" value="1"/>
</dbReference>
<evidence type="ECO:0000259" key="3">
    <source>
        <dbReference type="PROSITE" id="PS51146"/>
    </source>
</evidence>
<accession>A0A7J4IZ88</accession>
<dbReference type="PANTHER" id="PTHR43637">
    <property type="entry name" value="UPF0273 PROTEIN TM_0370"/>
    <property type="match status" value="1"/>
</dbReference>
<name>A0A7J4IZ88_9ARCH</name>
<keyword evidence="2" id="KW-0067">ATP-binding</keyword>
<dbReference type="InterPro" id="IPR014774">
    <property type="entry name" value="KaiC-like_dom"/>
</dbReference>
<evidence type="ECO:0000256" key="2">
    <source>
        <dbReference type="ARBA" id="ARBA00022840"/>
    </source>
</evidence>
<dbReference type="InterPro" id="IPR027417">
    <property type="entry name" value="P-loop_NTPase"/>
</dbReference>
<gene>
    <name evidence="4" type="ORF">HA254_02940</name>
</gene>
<protein>
    <recommendedName>
        <fullName evidence="3">KaiC domain-containing protein</fullName>
    </recommendedName>
</protein>
<reference evidence="5" key="1">
    <citation type="journal article" date="2020" name="bioRxiv">
        <title>A rank-normalized archaeal taxonomy based on genome phylogeny resolves widespread incomplete and uneven classifications.</title>
        <authorList>
            <person name="Rinke C."/>
            <person name="Chuvochina M."/>
            <person name="Mussig A.J."/>
            <person name="Chaumeil P.-A."/>
            <person name="Waite D.W."/>
            <person name="Whitman W.B."/>
            <person name="Parks D.H."/>
            <person name="Hugenholtz P."/>
        </authorList>
    </citation>
    <scope>NUCLEOTIDE SEQUENCE [LARGE SCALE GENOMIC DNA]</scope>
</reference>
<evidence type="ECO:0000313" key="5">
    <source>
        <dbReference type="Proteomes" id="UP000565078"/>
    </source>
</evidence>
<dbReference type="InterPro" id="IPR010624">
    <property type="entry name" value="KaiC_dom"/>
</dbReference>
<sequence length="210" mass="23851">MFGEKGLYISTEQNKNDLYKTGASFGWNLEELERQGKIKVVYFDVVETDGFLEKMYEAYTSFMPKRVVIDSLTTLTDSLLVAGIGEKQAFSLVQIAESVSPIPRTERIVSKNLLYHLMKKLRLFDSTVLLTSELLEGQEGLSADQISEFICDGVLILHNLGVGSAEFRSMQVKKMRYTSHEKDFIMYEIEGSGVTIKKEEIFKYGDKNNV</sequence>
<keyword evidence="1" id="KW-0547">Nucleotide-binding</keyword>
<dbReference type="Gene3D" id="3.40.50.300">
    <property type="entry name" value="P-loop containing nucleotide triphosphate hydrolases"/>
    <property type="match status" value="1"/>
</dbReference>
<dbReference type="Proteomes" id="UP000565078">
    <property type="component" value="Unassembled WGS sequence"/>
</dbReference>
<dbReference type="SUPFAM" id="SSF52540">
    <property type="entry name" value="P-loop containing nucleoside triphosphate hydrolases"/>
    <property type="match status" value="1"/>
</dbReference>
<evidence type="ECO:0000313" key="4">
    <source>
        <dbReference type="EMBL" id="HIH09605.1"/>
    </source>
</evidence>
<organism evidence="4 5">
    <name type="scientific">Candidatus Iainarchaeum sp</name>
    <dbReference type="NCBI Taxonomy" id="3101447"/>
    <lineage>
        <taxon>Archaea</taxon>
        <taxon>Candidatus Iainarchaeota</taxon>
        <taxon>Candidatus Iainarchaeia</taxon>
        <taxon>Candidatus Iainarchaeales</taxon>
        <taxon>Candidatus Iainarchaeaceae</taxon>
        <taxon>Candidatus Iainarchaeum</taxon>
    </lineage>
</organism>
<proteinExistence type="predicted"/>
<evidence type="ECO:0000256" key="1">
    <source>
        <dbReference type="ARBA" id="ARBA00022741"/>
    </source>
</evidence>
<dbReference type="GO" id="GO:0005524">
    <property type="term" value="F:ATP binding"/>
    <property type="evidence" value="ECO:0007669"/>
    <property type="project" value="UniProtKB-KW"/>
</dbReference>
<dbReference type="EMBL" id="DUGC01000051">
    <property type="protein sequence ID" value="HIH09605.1"/>
    <property type="molecule type" value="Genomic_DNA"/>
</dbReference>
<dbReference type="PANTHER" id="PTHR43637:SF3">
    <property type="entry name" value="FLAGELLA-RELATED PROTEIN H-RELATED"/>
    <property type="match status" value="1"/>
</dbReference>